<dbReference type="GeneID" id="29080399"/>
<evidence type="ECO:0000313" key="2">
    <source>
        <dbReference type="Proteomes" id="UP000202170"/>
    </source>
</evidence>
<reference evidence="2" key="1">
    <citation type="submission" date="2016-07" db="EMBL/GenBank/DDBJ databases">
        <authorList>
            <person name="Florea S."/>
            <person name="Webb J.S."/>
            <person name="Jaromczyk J."/>
            <person name="Schardl C.L."/>
        </authorList>
    </citation>
    <scope>NUCLEOTIDE SEQUENCE [LARGE SCALE GENOMIC DNA]</scope>
</reference>
<dbReference type="Pfam" id="PF09386">
    <property type="entry name" value="ParD"/>
    <property type="match status" value="1"/>
</dbReference>
<dbReference type="KEGG" id="vg:29080399"/>
<keyword evidence="2" id="KW-1185">Reference proteome</keyword>
<protein>
    <submittedName>
        <fullName evidence="1">Antitoxin</fullName>
    </submittedName>
</protein>
<gene>
    <name evidence="1" type="primary">135</name>
    <name evidence="1" type="ORF">SEA_BANTAM_135</name>
</gene>
<dbReference type="Proteomes" id="UP000202170">
    <property type="component" value="Segment"/>
</dbReference>
<organism evidence="1 2">
    <name type="scientific">Gordonia phage Bantam</name>
    <dbReference type="NCBI Taxonomy" id="1887641"/>
    <lineage>
        <taxon>Viruses</taxon>
        <taxon>Duplodnaviria</taxon>
        <taxon>Heunggongvirae</taxon>
        <taxon>Uroviricota</taxon>
        <taxon>Caudoviricetes</taxon>
        <taxon>Bantamvirus</taxon>
        <taxon>Bantamvirus bantam</taxon>
    </lineage>
</organism>
<sequence length="65" mass="7277">MPSLNVEFTDEEHAQIKAAAESEGVSLKPFVHDAAVDRSSQHRRRVMEAAQSVAAWSSELNERLR</sequence>
<dbReference type="Gene3D" id="6.10.180.10">
    <property type="entry name" value="Antitoxin ParD"/>
    <property type="match status" value="1"/>
</dbReference>
<dbReference type="InterPro" id="IPR038296">
    <property type="entry name" value="ParD_sf"/>
</dbReference>
<accession>A0A1B3AYL7</accession>
<dbReference type="InterPro" id="IPR022789">
    <property type="entry name" value="ParD"/>
</dbReference>
<dbReference type="EMBL" id="KX557272">
    <property type="protein sequence ID" value="AOE43824.1"/>
    <property type="molecule type" value="Genomic_DNA"/>
</dbReference>
<dbReference type="RefSeq" id="YP_009287603.1">
    <property type="nucleotide sequence ID" value="NC_031074.1"/>
</dbReference>
<proteinExistence type="predicted"/>
<evidence type="ECO:0000313" key="1">
    <source>
        <dbReference type="EMBL" id="AOE43824.1"/>
    </source>
</evidence>
<name>A0A1B3AYL7_9CAUD</name>